<keyword evidence="5 9" id="KW-0812">Transmembrane</keyword>
<evidence type="ECO:0000313" key="11">
    <source>
        <dbReference type="Proteomes" id="UP001358324"/>
    </source>
</evidence>
<feature type="transmembrane region" description="Helical" evidence="9">
    <location>
        <begin position="85"/>
        <end position="114"/>
    </location>
</feature>
<gene>
    <name evidence="10" type="ORF">V3391_03645</name>
</gene>
<feature type="transmembrane region" description="Helical" evidence="9">
    <location>
        <begin position="353"/>
        <end position="374"/>
    </location>
</feature>
<dbReference type="EMBL" id="JAZHBM010000001">
    <property type="protein sequence ID" value="MEF3081303.1"/>
    <property type="molecule type" value="Genomic_DNA"/>
</dbReference>
<evidence type="ECO:0000256" key="6">
    <source>
        <dbReference type="ARBA" id="ARBA00022989"/>
    </source>
</evidence>
<organism evidence="10 11">
    <name type="scientific">Luteimonas flava</name>
    <dbReference type="NCBI Taxonomy" id="3115822"/>
    <lineage>
        <taxon>Bacteria</taxon>
        <taxon>Pseudomonadati</taxon>
        <taxon>Pseudomonadota</taxon>
        <taxon>Gammaproteobacteria</taxon>
        <taxon>Lysobacterales</taxon>
        <taxon>Lysobacteraceae</taxon>
        <taxon>Luteimonas</taxon>
    </lineage>
</organism>
<dbReference type="PANTHER" id="PTHR42770">
    <property type="entry name" value="AMINO ACID TRANSPORTER-RELATED"/>
    <property type="match status" value="1"/>
</dbReference>
<dbReference type="InterPro" id="IPR002293">
    <property type="entry name" value="AA/rel_permease1"/>
</dbReference>
<feature type="transmembrane region" description="Helical" evidence="9">
    <location>
        <begin position="408"/>
        <end position="425"/>
    </location>
</feature>
<keyword evidence="11" id="KW-1185">Reference proteome</keyword>
<feature type="transmembrane region" description="Helical" evidence="9">
    <location>
        <begin position="270"/>
        <end position="296"/>
    </location>
</feature>
<evidence type="ECO:0000256" key="5">
    <source>
        <dbReference type="ARBA" id="ARBA00022692"/>
    </source>
</evidence>
<evidence type="ECO:0000256" key="9">
    <source>
        <dbReference type="SAM" id="Phobius"/>
    </source>
</evidence>
<protein>
    <recommendedName>
        <fullName evidence="3">Arginine/agmatine antiporter</fullName>
    </recommendedName>
</protein>
<sequence>MSTTSTAKKIGPVLATFMVANNMIGSGFFLLPATLARSGAVTVFSWLIGTLLAVALGGAFARLARQYPDLNSPDDYIRPSLGRDMGFLATTLYWLSSWVGNNAIAVAAVGYLVILLPVAETPGVQLVGQVLLIWSMFALNLLGPRNIARFQSFCVVFGLLPVAAILIAGWAYFDPGIYRAGWNVSGQSDAAVAIGSLATVFWAFIGLETGAMVAGVVRNPERNVPIATLGGILLAGVVYMVSSVLMMGIVPVEELASSSAPFALVAGQMFGVWAIPVIAAAAALKATGTLGGWMLVTGESGARAAQRGFLPAIFGRLLKNGAAGPGLLIVVSSMTLIAFITVTDTVGSQFETIINMAVTLVVMAYAAAGLSLMLGNRQHPAGRRERLLGMGALIACGLLVWSTPIDTLMGAAIIALLAWAGYRGFSSRRREAPPAP</sequence>
<keyword evidence="6 9" id="KW-1133">Transmembrane helix</keyword>
<dbReference type="PANTHER" id="PTHR42770:SF18">
    <property type="entry name" value="ARGININE_AGMATINE ANTIPORTER"/>
    <property type="match status" value="1"/>
</dbReference>
<comment type="caution">
    <text evidence="10">The sequence shown here is derived from an EMBL/GenBank/DDBJ whole genome shotgun (WGS) entry which is preliminary data.</text>
</comment>
<feature type="transmembrane region" description="Helical" evidence="9">
    <location>
        <begin position="43"/>
        <end position="64"/>
    </location>
</feature>
<comment type="function">
    <text evidence="8">Major component of the acid-resistance (AR) system allowing enteric pathogens to survive the acidic environment in the stomach. Exchanges extracellular arginine for its intracellular decarboxylation product agmatine (Agm) thereby expelling intracellular protons. Probably undergoes several conformational states in order to translocate the substrate across the membrane; keeps the substrate accessible to only 1 side of the membrane at a time by opening and closing 3 membrane-internal gates.</text>
</comment>
<dbReference type="Gene3D" id="1.20.1740.10">
    <property type="entry name" value="Amino acid/polyamine transporter I"/>
    <property type="match status" value="1"/>
</dbReference>
<dbReference type="RefSeq" id="WP_332077040.1">
    <property type="nucleotide sequence ID" value="NZ_JAZHBM010000001.1"/>
</dbReference>
<reference evidence="10 11" key="1">
    <citation type="submission" date="2024-01" db="EMBL/GenBank/DDBJ databases">
        <title>Novel species of the genus Luteimonas isolated from rivers.</title>
        <authorList>
            <person name="Lu H."/>
        </authorList>
    </citation>
    <scope>NUCLEOTIDE SEQUENCE [LARGE SCALE GENOMIC DNA]</scope>
    <source>
        <strain evidence="10 11">SMYT11W</strain>
    </source>
</reference>
<evidence type="ECO:0000256" key="7">
    <source>
        <dbReference type="ARBA" id="ARBA00023136"/>
    </source>
</evidence>
<evidence type="ECO:0000256" key="8">
    <source>
        <dbReference type="ARBA" id="ARBA00045636"/>
    </source>
</evidence>
<feature type="transmembrane region" description="Helical" evidence="9">
    <location>
        <begin position="193"/>
        <end position="217"/>
    </location>
</feature>
<evidence type="ECO:0000256" key="3">
    <source>
        <dbReference type="ARBA" id="ARBA00021069"/>
    </source>
</evidence>
<evidence type="ECO:0000256" key="2">
    <source>
        <dbReference type="ARBA" id="ARBA00008220"/>
    </source>
</evidence>
<dbReference type="InterPro" id="IPR050367">
    <property type="entry name" value="APC_superfamily"/>
</dbReference>
<feature type="transmembrane region" description="Helical" evidence="9">
    <location>
        <begin position="150"/>
        <end position="173"/>
    </location>
</feature>
<comment type="similarity">
    <text evidence="2">Belongs to the amino acid-polyamine-organocation (APC) superfamily. Basic amino acid/polyamine antiporter (APA) (TC 2.A.3.2) family.</text>
</comment>
<feature type="transmembrane region" description="Helical" evidence="9">
    <location>
        <begin position="12"/>
        <end position="31"/>
    </location>
</feature>
<feature type="transmembrane region" description="Helical" evidence="9">
    <location>
        <begin position="386"/>
        <end position="402"/>
    </location>
</feature>
<feature type="transmembrane region" description="Helical" evidence="9">
    <location>
        <begin position="317"/>
        <end position="341"/>
    </location>
</feature>
<evidence type="ECO:0000256" key="4">
    <source>
        <dbReference type="ARBA" id="ARBA00022475"/>
    </source>
</evidence>
<dbReference type="Pfam" id="PF13520">
    <property type="entry name" value="AA_permease_2"/>
    <property type="match status" value="1"/>
</dbReference>
<dbReference type="PIRSF" id="PIRSF006060">
    <property type="entry name" value="AA_transporter"/>
    <property type="match status" value="1"/>
</dbReference>
<feature type="transmembrane region" description="Helical" evidence="9">
    <location>
        <begin position="126"/>
        <end position="143"/>
    </location>
</feature>
<evidence type="ECO:0000313" key="10">
    <source>
        <dbReference type="EMBL" id="MEF3081303.1"/>
    </source>
</evidence>
<feature type="transmembrane region" description="Helical" evidence="9">
    <location>
        <begin position="229"/>
        <end position="250"/>
    </location>
</feature>
<proteinExistence type="inferred from homology"/>
<evidence type="ECO:0000256" key="1">
    <source>
        <dbReference type="ARBA" id="ARBA00004651"/>
    </source>
</evidence>
<comment type="subcellular location">
    <subcellularLocation>
        <location evidence="1">Cell membrane</location>
        <topology evidence="1">Multi-pass membrane protein</topology>
    </subcellularLocation>
</comment>
<accession>A0ABU7WBR4</accession>
<keyword evidence="4" id="KW-1003">Cell membrane</keyword>
<keyword evidence="7 9" id="KW-0472">Membrane</keyword>
<dbReference type="Proteomes" id="UP001358324">
    <property type="component" value="Unassembled WGS sequence"/>
</dbReference>
<name>A0ABU7WBR4_9GAMM</name>